<dbReference type="Proteomes" id="UP000231990">
    <property type="component" value="Unassembled WGS sequence"/>
</dbReference>
<gene>
    <name evidence="1" type="ORF">CH360_08535</name>
    <name evidence="2" type="ORF">CH373_13150</name>
</gene>
<sequence>MSGVIALSFFVFVSWEVFSEEKGSNAAVLDRIWEDIYSEDYISAKKLVQKELQAGKSESLSLLSLMEVCLNGLSRPKQADETRLRILQIWEKKHKKTFIEENYPLNLATWTRMVSVTPNVLLLGSEYYLPYPINASKDGFYFHKITAYNRYTKSPTKFFKLEKSNKTEGEYRLFEISVDGESNLLKSYGDTLPNLRDEMKDVARYLKI</sequence>
<evidence type="ECO:0000313" key="1">
    <source>
        <dbReference type="EMBL" id="PJZ70012.1"/>
    </source>
</evidence>
<reference evidence="3 4" key="1">
    <citation type="submission" date="2017-07" db="EMBL/GenBank/DDBJ databases">
        <title>Leptospira spp. isolated from tropical soils.</title>
        <authorList>
            <person name="Thibeaux R."/>
            <person name="Iraola G."/>
            <person name="Ferres I."/>
            <person name="Bierque E."/>
            <person name="Girault D."/>
            <person name="Soupe-Gilbert M.-E."/>
            <person name="Picardeau M."/>
            <person name="Goarant C."/>
        </authorList>
    </citation>
    <scope>NUCLEOTIDE SEQUENCE [LARGE SCALE GENOMIC DNA]</scope>
    <source>
        <strain evidence="2 4">FH1-B-B1</strain>
        <strain evidence="1 3">FH1-B-C1</strain>
    </source>
</reference>
<dbReference type="AlphaFoldDB" id="A0A2M9ZL06"/>
<dbReference type="OrthoDB" id="340081at2"/>
<dbReference type="EMBL" id="NPDZ01000008">
    <property type="protein sequence ID" value="PJZ72737.1"/>
    <property type="molecule type" value="Genomic_DNA"/>
</dbReference>
<accession>A0A2M9ZL06</accession>
<proteinExistence type="predicted"/>
<evidence type="ECO:0000313" key="4">
    <source>
        <dbReference type="Proteomes" id="UP000231990"/>
    </source>
</evidence>
<keyword evidence="3" id="KW-1185">Reference proteome</keyword>
<evidence type="ECO:0000313" key="3">
    <source>
        <dbReference type="Proteomes" id="UP000231962"/>
    </source>
</evidence>
<comment type="caution">
    <text evidence="2">The sequence shown here is derived from an EMBL/GenBank/DDBJ whole genome shotgun (WGS) entry which is preliminary data.</text>
</comment>
<evidence type="ECO:0000313" key="2">
    <source>
        <dbReference type="EMBL" id="PJZ72737.1"/>
    </source>
</evidence>
<organism evidence="2 4">
    <name type="scientific">Leptospira perolatii</name>
    <dbReference type="NCBI Taxonomy" id="2023191"/>
    <lineage>
        <taxon>Bacteria</taxon>
        <taxon>Pseudomonadati</taxon>
        <taxon>Spirochaetota</taxon>
        <taxon>Spirochaetia</taxon>
        <taxon>Leptospirales</taxon>
        <taxon>Leptospiraceae</taxon>
        <taxon>Leptospira</taxon>
    </lineage>
</organism>
<dbReference type="EMBL" id="NPDY01000006">
    <property type="protein sequence ID" value="PJZ70012.1"/>
    <property type="molecule type" value="Genomic_DNA"/>
</dbReference>
<name>A0A2M9ZL06_9LEPT</name>
<dbReference type="Proteomes" id="UP000231962">
    <property type="component" value="Unassembled WGS sequence"/>
</dbReference>
<protein>
    <submittedName>
        <fullName evidence="2">Uncharacterized protein</fullName>
    </submittedName>
</protein>